<accession>A0A1J8QX22</accession>
<protein>
    <recommendedName>
        <fullName evidence="1">Protein kinase domain-containing protein</fullName>
    </recommendedName>
</protein>
<evidence type="ECO:0000313" key="3">
    <source>
        <dbReference type="Proteomes" id="UP000183567"/>
    </source>
</evidence>
<dbReference type="OrthoDB" id="2672723at2759"/>
<dbReference type="InterPro" id="IPR051681">
    <property type="entry name" value="Ser/Thr_Kinases-Pseudokinases"/>
</dbReference>
<reference evidence="2 3" key="1">
    <citation type="submission" date="2016-03" db="EMBL/GenBank/DDBJ databases">
        <title>Comparative genomics of the ectomycorrhizal sister species Rhizopogon vinicolor and Rhizopogon vesiculosus (Basidiomycota: Boletales) reveals a divergence of the mating type B locus.</title>
        <authorList>
            <person name="Mujic A.B."/>
            <person name="Kuo A."/>
            <person name="Tritt A."/>
            <person name="Lipzen A."/>
            <person name="Chen C."/>
            <person name="Johnson J."/>
            <person name="Sharma A."/>
            <person name="Barry K."/>
            <person name="Grigoriev I.V."/>
            <person name="Spatafora J.W."/>
        </authorList>
    </citation>
    <scope>NUCLEOTIDE SEQUENCE [LARGE SCALE GENOMIC DNA]</scope>
    <source>
        <strain evidence="2 3">AM-OR11-056</strain>
    </source>
</reference>
<dbReference type="GO" id="GO:0005524">
    <property type="term" value="F:ATP binding"/>
    <property type="evidence" value="ECO:0007669"/>
    <property type="project" value="InterPro"/>
</dbReference>
<sequence length="321" mass="35552">MESLEKAIRREVKIWLRLEHPNIVPLLGVASIKSPFPALVSRWMPSGTLYIYVKERATTFTPSAKVEFVRGIAGGLNYLHAKNIIHGDLHPGNVLVDGSGKPCITDFGLATVVEDEELQWSAETVERDFNGRFSAPEIIGINCDPGRPTFKSDTYSFGGIMFLTVTGDIPWKGKKTYQISVELSKGTTHARPNNILDDHWKLIQHCWSWDSGDRPGAAKVLQHIAKLQLPDNVFGDCPQMPTFGGVRAMSRNTSDATDILVLTPSSDVLDLTTSFDPQDRVQGRRKWVEECTEIDIAFTSMQSATLGIICLCCSLPFINGM</sequence>
<dbReference type="AlphaFoldDB" id="A0A1J8QX22"/>
<dbReference type="Pfam" id="PF07714">
    <property type="entry name" value="PK_Tyr_Ser-Thr"/>
    <property type="match status" value="1"/>
</dbReference>
<gene>
    <name evidence="2" type="ORF">AZE42_03474</name>
</gene>
<evidence type="ECO:0000313" key="2">
    <source>
        <dbReference type="EMBL" id="OJA17937.1"/>
    </source>
</evidence>
<dbReference type="InterPro" id="IPR011009">
    <property type="entry name" value="Kinase-like_dom_sf"/>
</dbReference>
<dbReference type="GO" id="GO:0004674">
    <property type="term" value="F:protein serine/threonine kinase activity"/>
    <property type="evidence" value="ECO:0007669"/>
    <property type="project" value="TreeGrafter"/>
</dbReference>
<evidence type="ECO:0000259" key="1">
    <source>
        <dbReference type="PROSITE" id="PS50011"/>
    </source>
</evidence>
<dbReference type="PROSITE" id="PS50011">
    <property type="entry name" value="PROTEIN_KINASE_DOM"/>
    <property type="match status" value="1"/>
</dbReference>
<name>A0A1J8QX22_9AGAM</name>
<organism evidence="2 3">
    <name type="scientific">Rhizopogon vesiculosus</name>
    <dbReference type="NCBI Taxonomy" id="180088"/>
    <lineage>
        <taxon>Eukaryota</taxon>
        <taxon>Fungi</taxon>
        <taxon>Dikarya</taxon>
        <taxon>Basidiomycota</taxon>
        <taxon>Agaricomycotina</taxon>
        <taxon>Agaricomycetes</taxon>
        <taxon>Agaricomycetidae</taxon>
        <taxon>Boletales</taxon>
        <taxon>Suillineae</taxon>
        <taxon>Rhizopogonaceae</taxon>
        <taxon>Rhizopogon</taxon>
    </lineage>
</organism>
<dbReference type="PANTHER" id="PTHR44329">
    <property type="entry name" value="SERINE/THREONINE-PROTEIN KINASE TNNI3K-RELATED"/>
    <property type="match status" value="1"/>
</dbReference>
<dbReference type="InterPro" id="IPR000719">
    <property type="entry name" value="Prot_kinase_dom"/>
</dbReference>
<dbReference type="Proteomes" id="UP000183567">
    <property type="component" value="Unassembled WGS sequence"/>
</dbReference>
<dbReference type="SUPFAM" id="SSF56112">
    <property type="entry name" value="Protein kinase-like (PK-like)"/>
    <property type="match status" value="1"/>
</dbReference>
<dbReference type="EMBL" id="LVVM01001740">
    <property type="protein sequence ID" value="OJA17937.1"/>
    <property type="molecule type" value="Genomic_DNA"/>
</dbReference>
<proteinExistence type="predicted"/>
<dbReference type="InterPro" id="IPR001245">
    <property type="entry name" value="Ser-Thr/Tyr_kinase_cat_dom"/>
</dbReference>
<dbReference type="STRING" id="180088.A0A1J8QX22"/>
<dbReference type="Gene3D" id="1.10.510.10">
    <property type="entry name" value="Transferase(Phosphotransferase) domain 1"/>
    <property type="match status" value="1"/>
</dbReference>
<feature type="domain" description="Protein kinase" evidence="1">
    <location>
        <begin position="1"/>
        <end position="226"/>
    </location>
</feature>
<keyword evidence="3" id="KW-1185">Reference proteome</keyword>
<comment type="caution">
    <text evidence="2">The sequence shown here is derived from an EMBL/GenBank/DDBJ whole genome shotgun (WGS) entry which is preliminary data.</text>
</comment>